<accession>A0A6J4H1G6</accession>
<dbReference type="AlphaFoldDB" id="A0A6J4H1G6"/>
<sequence length="51" mass="5447">MPTLEHPILARLLDVCSGAQQGAGNHEASHGVRALFALAAGCSEDDRSWWT</sequence>
<protein>
    <submittedName>
        <fullName evidence="1">Uncharacterized protein</fullName>
    </submittedName>
</protein>
<evidence type="ECO:0000313" key="1">
    <source>
        <dbReference type="EMBL" id="CAA9210565.1"/>
    </source>
</evidence>
<proteinExistence type="predicted"/>
<dbReference type="EMBL" id="CADCSZ010000008">
    <property type="protein sequence ID" value="CAA9210565.1"/>
    <property type="molecule type" value="Genomic_DNA"/>
</dbReference>
<name>A0A6J4H1G6_9ACTN</name>
<organism evidence="1">
    <name type="scientific">uncultured Acidimicrobiales bacterium</name>
    <dbReference type="NCBI Taxonomy" id="310071"/>
    <lineage>
        <taxon>Bacteria</taxon>
        <taxon>Bacillati</taxon>
        <taxon>Actinomycetota</taxon>
        <taxon>Acidimicrobiia</taxon>
        <taxon>Acidimicrobiales</taxon>
        <taxon>environmental samples</taxon>
    </lineage>
</organism>
<gene>
    <name evidence="1" type="ORF">AVDCRST_MAG76-91</name>
</gene>
<reference evidence="1" key="1">
    <citation type="submission" date="2020-02" db="EMBL/GenBank/DDBJ databases">
        <authorList>
            <person name="Meier V. D."/>
        </authorList>
    </citation>
    <scope>NUCLEOTIDE SEQUENCE</scope>
    <source>
        <strain evidence="1">AVDCRST_MAG76</strain>
    </source>
</reference>